<feature type="domain" description="Major facilitator superfamily (MFS) profile" evidence="4">
    <location>
        <begin position="583"/>
        <end position="778"/>
    </location>
</feature>
<feature type="region of interest" description="Disordered" evidence="2">
    <location>
        <begin position="274"/>
        <end position="339"/>
    </location>
</feature>
<feature type="region of interest" description="Disordered" evidence="2">
    <location>
        <begin position="494"/>
        <end position="554"/>
    </location>
</feature>
<comment type="subcellular location">
    <subcellularLocation>
        <location evidence="1">Membrane</location>
        <topology evidence="1">Multi-pass membrane protein</topology>
    </subcellularLocation>
</comment>
<comment type="caution">
    <text evidence="5">The sequence shown here is derived from an EMBL/GenBank/DDBJ whole genome shotgun (WGS) entry which is preliminary data.</text>
</comment>
<feature type="transmembrane region" description="Helical" evidence="3">
    <location>
        <begin position="752"/>
        <end position="772"/>
    </location>
</feature>
<reference evidence="5 6" key="1">
    <citation type="submission" date="2019-07" db="EMBL/GenBank/DDBJ databases">
        <title>Genomes of Cafeteria roenbergensis.</title>
        <authorList>
            <person name="Fischer M.G."/>
            <person name="Hackl T."/>
            <person name="Roman M."/>
        </authorList>
    </citation>
    <scope>NUCLEOTIDE SEQUENCE [LARGE SCALE GENOMIC DNA]</scope>
    <source>
        <strain evidence="5 6">E4-10P</strain>
    </source>
</reference>
<dbReference type="OrthoDB" id="28755at2759"/>
<feature type="transmembrane region" description="Helical" evidence="3">
    <location>
        <begin position="681"/>
        <end position="707"/>
    </location>
</feature>
<dbReference type="Gene3D" id="1.20.1250.20">
    <property type="entry name" value="MFS general substrate transporter like domains"/>
    <property type="match status" value="2"/>
</dbReference>
<dbReference type="GO" id="GO:0016020">
    <property type="term" value="C:membrane"/>
    <property type="evidence" value="ECO:0007669"/>
    <property type="project" value="UniProtKB-SubCell"/>
</dbReference>
<protein>
    <recommendedName>
        <fullName evidence="4">Major facilitator superfamily (MFS) profile domain-containing protein</fullName>
    </recommendedName>
</protein>
<feature type="transmembrane region" description="Helical" evidence="3">
    <location>
        <begin position="70"/>
        <end position="91"/>
    </location>
</feature>
<feature type="transmembrane region" description="Helical" evidence="3">
    <location>
        <begin position="719"/>
        <end position="740"/>
    </location>
</feature>
<feature type="transmembrane region" description="Helical" evidence="3">
    <location>
        <begin position="656"/>
        <end position="675"/>
    </location>
</feature>
<feature type="transmembrane region" description="Helical" evidence="3">
    <location>
        <begin position="103"/>
        <end position="123"/>
    </location>
</feature>
<dbReference type="GO" id="GO:0022857">
    <property type="term" value="F:transmembrane transporter activity"/>
    <property type="evidence" value="ECO:0007669"/>
    <property type="project" value="InterPro"/>
</dbReference>
<evidence type="ECO:0000259" key="4">
    <source>
        <dbReference type="PROSITE" id="PS50850"/>
    </source>
</evidence>
<dbReference type="InterPro" id="IPR036259">
    <property type="entry name" value="MFS_trans_sf"/>
</dbReference>
<dbReference type="PANTHER" id="PTHR23528:SF1">
    <property type="entry name" value="MAJOR FACILITATOR SUPERFAMILY (MFS) PROFILE DOMAIN-CONTAINING PROTEIN"/>
    <property type="match status" value="1"/>
</dbReference>
<evidence type="ECO:0000313" key="5">
    <source>
        <dbReference type="EMBL" id="KAA0171732.1"/>
    </source>
</evidence>
<proteinExistence type="predicted"/>
<name>A0A5A8E1V8_CAFRO</name>
<feature type="transmembrane region" description="Helical" evidence="3">
    <location>
        <begin position="624"/>
        <end position="644"/>
    </location>
</feature>
<dbReference type="Proteomes" id="UP000322899">
    <property type="component" value="Unassembled WGS sequence"/>
</dbReference>
<dbReference type="Pfam" id="PF07690">
    <property type="entry name" value="MFS_1"/>
    <property type="match status" value="1"/>
</dbReference>
<feature type="transmembrane region" description="Helical" evidence="3">
    <location>
        <begin position="129"/>
        <end position="151"/>
    </location>
</feature>
<feature type="compositionally biased region" description="Gly residues" evidence="2">
    <location>
        <begin position="540"/>
        <end position="554"/>
    </location>
</feature>
<evidence type="ECO:0000256" key="2">
    <source>
        <dbReference type="SAM" id="MobiDB-lite"/>
    </source>
</evidence>
<evidence type="ECO:0000256" key="3">
    <source>
        <dbReference type="SAM" id="Phobius"/>
    </source>
</evidence>
<gene>
    <name evidence="5" type="ORF">FNF27_06239</name>
</gene>
<feature type="transmembrane region" description="Helical" evidence="3">
    <location>
        <begin position="163"/>
        <end position="185"/>
    </location>
</feature>
<keyword evidence="3" id="KW-1133">Transmembrane helix</keyword>
<dbReference type="EMBL" id="VLTO01000052">
    <property type="protein sequence ID" value="KAA0171732.1"/>
    <property type="molecule type" value="Genomic_DNA"/>
</dbReference>
<accession>A0A5A8E1V8</accession>
<dbReference type="PANTHER" id="PTHR23528">
    <property type="match status" value="1"/>
</dbReference>
<feature type="region of interest" description="Disordered" evidence="2">
    <location>
        <begin position="359"/>
        <end position="388"/>
    </location>
</feature>
<dbReference type="InterPro" id="IPR020846">
    <property type="entry name" value="MFS_dom"/>
</dbReference>
<dbReference type="SUPFAM" id="SSF103473">
    <property type="entry name" value="MFS general substrate transporter"/>
    <property type="match status" value="2"/>
</dbReference>
<keyword evidence="3" id="KW-0472">Membrane</keyword>
<evidence type="ECO:0000313" key="6">
    <source>
        <dbReference type="Proteomes" id="UP000322899"/>
    </source>
</evidence>
<dbReference type="InterPro" id="IPR011701">
    <property type="entry name" value="MFS"/>
</dbReference>
<organism evidence="5 6">
    <name type="scientific">Cafeteria roenbergensis</name>
    <name type="common">Marine flagellate</name>
    <dbReference type="NCBI Taxonomy" id="33653"/>
    <lineage>
        <taxon>Eukaryota</taxon>
        <taxon>Sar</taxon>
        <taxon>Stramenopiles</taxon>
        <taxon>Bigyra</taxon>
        <taxon>Opalozoa</taxon>
        <taxon>Bicosoecida</taxon>
        <taxon>Cafeteriaceae</taxon>
        <taxon>Cafeteria</taxon>
    </lineage>
</organism>
<dbReference type="PROSITE" id="PS50850">
    <property type="entry name" value="MFS"/>
    <property type="match status" value="1"/>
</dbReference>
<keyword evidence="3" id="KW-0812">Transmembrane</keyword>
<feature type="transmembrane region" description="Helical" evidence="3">
    <location>
        <begin position="191"/>
        <end position="211"/>
    </location>
</feature>
<sequence length="778" mass="76198">MLTPGRERLGTAHVLGLTAFGIGAAVWLYAFVLLIVPSEIADIVSARGVGEAAAHAKQRPHSASDQGTSLGLALLVGALVSVGSSPLLGSISDRARTPCGRRVPFVLGGVAGAALASVGLYRSATFWSYTAWFAVMQACLAMAMTAFNGLIYERVPAGQRGMASGVMGGSVAAGNMLGALLGAVYAATGRLATFALVFALVALSALTTALFSGDVDAYVAAVPLVGRALLALRDGDAAGSAHGSRAGPGGSRGGSGGGGYLDLAGAGSVHDAADGAAGSDADCSRAEAAPVNAPRDRAADGFSGEIDAAGDEGTSLAADPSSPGAATSPAEGQGLLSSHRAEAAALDAALAGVAMAAAGRRHGRAARPGQPAPGPPQGSSAGQLPAGFSDADEESLLTWDDDVDDVDDAGISDIGDIGGAGAGGGNGAASDEFAVGAAADDAAAGGSRSSGAHASAPLGSTTALAAAASAAAALPPGAGNGSVARGLTARAAAASEARRRGPGGAAGAAASRGLDGDSGWGDGRRPTTTLKPRGATALGDRGGGSSGGGGEEGAKGGVRGAAHCACGRRLGCGSFLDPFADNDFLWAFLSRMAYQQAVYTVQTYLLYYIRDAVALPAGMQPQTALSVVMLPLLCCALLSPLVTGYASDAAAGAKRLILLGAGLSMAVVTALMAVVRTWSALPWLAAAFGAGYGTFNALDFALAMDVLPGGDGSAAKDLGLWNLALAIPMCLAAPSGGIVLDKVNAAWGNNAGYTVLFGMAASLLLVGVAALLRVRRLK</sequence>
<evidence type="ECO:0000256" key="1">
    <source>
        <dbReference type="ARBA" id="ARBA00004141"/>
    </source>
</evidence>
<feature type="transmembrane region" description="Helical" evidence="3">
    <location>
        <begin position="12"/>
        <end position="36"/>
    </location>
</feature>
<dbReference type="AlphaFoldDB" id="A0A5A8E1V8"/>